<dbReference type="Gene3D" id="1.10.3720.10">
    <property type="entry name" value="MetI-like"/>
    <property type="match status" value="1"/>
</dbReference>
<evidence type="ECO:0000259" key="8">
    <source>
        <dbReference type="PROSITE" id="PS50928"/>
    </source>
</evidence>
<dbReference type="GO" id="GO:0005886">
    <property type="term" value="C:plasma membrane"/>
    <property type="evidence" value="ECO:0007669"/>
    <property type="project" value="UniProtKB-SubCell"/>
</dbReference>
<dbReference type="InterPro" id="IPR000515">
    <property type="entry name" value="MetI-like"/>
</dbReference>
<dbReference type="PROSITE" id="PS50928">
    <property type="entry name" value="ABC_TM1"/>
    <property type="match status" value="1"/>
</dbReference>
<evidence type="ECO:0000256" key="5">
    <source>
        <dbReference type="ARBA" id="ARBA00022989"/>
    </source>
</evidence>
<dbReference type="CDD" id="cd06261">
    <property type="entry name" value="TM_PBP2"/>
    <property type="match status" value="1"/>
</dbReference>
<sequence>MSKAAYKTAKTNKIKRSRADLIFDIILYTIGTILILITLYPMYFIVIASISDPQLVSNGEIMFIPRGVSLKAYKQLLGYTRLWTGYRNTIIYVVLGTIITLAANIPASYALSRKKLYGKKLFNMFYLIPMFFTGGLIPTYMVVKNLGLTDTMTVMVLPFSVVTYYIIVGRTFFENSIPDELWEAAQLDGCGYISFFFKICLPLSKAIIAVIALWAAVGQWNGYFNALIYLRSEALQPLQIVLRNILISNQTISSMMTGSAAVEAKQMADLIKYAVIVVSSAPIMCMYPFVQKYFNQGVMLGAVKG</sequence>
<feature type="transmembrane region" description="Helical" evidence="7">
    <location>
        <begin position="90"/>
        <end position="112"/>
    </location>
</feature>
<keyword evidence="3" id="KW-1003">Cell membrane</keyword>
<name>A0AAE3E6M0_9FIRM</name>
<proteinExistence type="inferred from homology"/>
<evidence type="ECO:0000256" key="7">
    <source>
        <dbReference type="RuleBase" id="RU363032"/>
    </source>
</evidence>
<keyword evidence="2 7" id="KW-0813">Transport</keyword>
<evidence type="ECO:0000256" key="2">
    <source>
        <dbReference type="ARBA" id="ARBA00022448"/>
    </source>
</evidence>
<protein>
    <submittedName>
        <fullName evidence="9">Carbohydrate ABC transporter permease</fullName>
    </submittedName>
</protein>
<evidence type="ECO:0000256" key="3">
    <source>
        <dbReference type="ARBA" id="ARBA00022475"/>
    </source>
</evidence>
<keyword evidence="10" id="KW-1185">Reference proteome</keyword>
<dbReference type="InterPro" id="IPR035906">
    <property type="entry name" value="MetI-like_sf"/>
</dbReference>
<gene>
    <name evidence="9" type="ORF">LKD48_14160</name>
</gene>
<feature type="transmembrane region" description="Helical" evidence="7">
    <location>
        <begin position="193"/>
        <end position="217"/>
    </location>
</feature>
<comment type="subcellular location">
    <subcellularLocation>
        <location evidence="1 7">Cell membrane</location>
        <topology evidence="1 7">Multi-pass membrane protein</topology>
    </subcellularLocation>
</comment>
<feature type="transmembrane region" description="Helical" evidence="7">
    <location>
        <begin position="21"/>
        <end position="50"/>
    </location>
</feature>
<keyword evidence="4 7" id="KW-0812">Transmembrane</keyword>
<feature type="transmembrane region" description="Helical" evidence="7">
    <location>
        <begin position="124"/>
        <end position="143"/>
    </location>
</feature>
<dbReference type="EMBL" id="JAJEQN010000047">
    <property type="protein sequence ID" value="MCC2222751.1"/>
    <property type="molecule type" value="Genomic_DNA"/>
</dbReference>
<feature type="domain" description="ABC transmembrane type-1" evidence="8">
    <location>
        <begin position="86"/>
        <end position="288"/>
    </location>
</feature>
<dbReference type="PANTHER" id="PTHR43744:SF9">
    <property type="entry name" value="POLYGALACTURONAN_RHAMNOGALACTURONAN TRANSPORT SYSTEM PERMEASE PROTEIN YTCP"/>
    <property type="match status" value="1"/>
</dbReference>
<evidence type="ECO:0000313" key="10">
    <source>
        <dbReference type="Proteomes" id="UP001198200"/>
    </source>
</evidence>
<keyword evidence="6 7" id="KW-0472">Membrane</keyword>
<comment type="similarity">
    <text evidence="7">Belongs to the binding-protein-dependent transport system permease family.</text>
</comment>
<comment type="caution">
    <text evidence="9">The sequence shown here is derived from an EMBL/GenBank/DDBJ whole genome shotgun (WGS) entry which is preliminary data.</text>
</comment>
<dbReference type="RefSeq" id="WP_262538104.1">
    <property type="nucleotide sequence ID" value="NZ_JAJEQN010000047.1"/>
</dbReference>
<feature type="transmembrane region" description="Helical" evidence="7">
    <location>
        <begin position="270"/>
        <end position="290"/>
    </location>
</feature>
<feature type="transmembrane region" description="Helical" evidence="7">
    <location>
        <begin position="155"/>
        <end position="173"/>
    </location>
</feature>
<dbReference type="SUPFAM" id="SSF161098">
    <property type="entry name" value="MetI-like"/>
    <property type="match status" value="1"/>
</dbReference>
<evidence type="ECO:0000256" key="1">
    <source>
        <dbReference type="ARBA" id="ARBA00004651"/>
    </source>
</evidence>
<keyword evidence="5 7" id="KW-1133">Transmembrane helix</keyword>
<organism evidence="9 10">
    <name type="scientific">Anthropogastromicrobium aceti</name>
    <dbReference type="NCBI Taxonomy" id="2981768"/>
    <lineage>
        <taxon>Bacteria</taxon>
        <taxon>Bacillati</taxon>
        <taxon>Bacillota</taxon>
        <taxon>Clostridia</taxon>
        <taxon>Lachnospirales</taxon>
        <taxon>Lachnospiraceae</taxon>
        <taxon>Anthropogastromicrobium</taxon>
    </lineage>
</organism>
<dbReference type="GO" id="GO:0055085">
    <property type="term" value="P:transmembrane transport"/>
    <property type="evidence" value="ECO:0007669"/>
    <property type="project" value="InterPro"/>
</dbReference>
<evidence type="ECO:0000256" key="4">
    <source>
        <dbReference type="ARBA" id="ARBA00022692"/>
    </source>
</evidence>
<evidence type="ECO:0000313" key="9">
    <source>
        <dbReference type="EMBL" id="MCC2222751.1"/>
    </source>
</evidence>
<accession>A0AAE3E6M0</accession>
<dbReference type="Proteomes" id="UP001198200">
    <property type="component" value="Unassembled WGS sequence"/>
</dbReference>
<dbReference type="PANTHER" id="PTHR43744">
    <property type="entry name" value="ABC TRANSPORTER PERMEASE PROTEIN MG189-RELATED-RELATED"/>
    <property type="match status" value="1"/>
</dbReference>
<evidence type="ECO:0000256" key="6">
    <source>
        <dbReference type="ARBA" id="ARBA00023136"/>
    </source>
</evidence>
<dbReference type="AlphaFoldDB" id="A0AAE3E6M0"/>
<reference evidence="9 10" key="1">
    <citation type="submission" date="2021-10" db="EMBL/GenBank/DDBJ databases">
        <title>Anaerobic single-cell dispensing facilitates the cultivation of human gut bacteria.</title>
        <authorList>
            <person name="Afrizal A."/>
        </authorList>
    </citation>
    <scope>NUCLEOTIDE SEQUENCE [LARGE SCALE GENOMIC DNA]</scope>
    <source>
        <strain evidence="9 10">CLA-AA-H224</strain>
    </source>
</reference>
<dbReference type="Pfam" id="PF00528">
    <property type="entry name" value="BPD_transp_1"/>
    <property type="match status" value="1"/>
</dbReference>